<reference evidence="2" key="1">
    <citation type="submission" date="2021-01" db="EMBL/GenBank/DDBJ databases">
        <authorList>
            <consortium name="Genoscope - CEA"/>
            <person name="William W."/>
        </authorList>
    </citation>
    <scope>NUCLEOTIDE SEQUENCE</scope>
</reference>
<gene>
    <name evidence="2" type="ORF">PPRIM_AZ9-3.1.T0910104</name>
</gene>
<protein>
    <submittedName>
        <fullName evidence="2">Uncharacterized protein</fullName>
    </submittedName>
</protein>
<accession>A0A8S1NKQ7</accession>
<name>A0A8S1NKQ7_PARPR</name>
<organism evidence="2 3">
    <name type="scientific">Paramecium primaurelia</name>
    <dbReference type="NCBI Taxonomy" id="5886"/>
    <lineage>
        <taxon>Eukaryota</taxon>
        <taxon>Sar</taxon>
        <taxon>Alveolata</taxon>
        <taxon>Ciliophora</taxon>
        <taxon>Intramacronucleata</taxon>
        <taxon>Oligohymenophorea</taxon>
        <taxon>Peniculida</taxon>
        <taxon>Parameciidae</taxon>
        <taxon>Paramecium</taxon>
    </lineage>
</organism>
<feature type="region of interest" description="Disordered" evidence="1">
    <location>
        <begin position="1"/>
        <end position="47"/>
    </location>
</feature>
<evidence type="ECO:0000256" key="1">
    <source>
        <dbReference type="SAM" id="MobiDB-lite"/>
    </source>
</evidence>
<keyword evidence="3" id="KW-1185">Reference proteome</keyword>
<dbReference type="EMBL" id="CAJJDM010000094">
    <property type="protein sequence ID" value="CAD8092740.1"/>
    <property type="molecule type" value="Genomic_DNA"/>
</dbReference>
<comment type="caution">
    <text evidence="2">The sequence shown here is derived from an EMBL/GenBank/DDBJ whole genome shotgun (WGS) entry which is preliminary data.</text>
</comment>
<dbReference type="Proteomes" id="UP000688137">
    <property type="component" value="Unassembled WGS sequence"/>
</dbReference>
<evidence type="ECO:0000313" key="2">
    <source>
        <dbReference type="EMBL" id="CAD8092740.1"/>
    </source>
</evidence>
<proteinExistence type="predicted"/>
<dbReference type="AlphaFoldDB" id="A0A8S1NKQ7"/>
<feature type="compositionally biased region" description="Basic residues" evidence="1">
    <location>
        <begin position="1"/>
        <end position="12"/>
    </location>
</feature>
<sequence>MNNQSKAKKKIKSQKELHSNQDRQDRFQSGFLKKETDKSLQNQSQQQIDINKISKEQLIKQFPNKMLNMLSQQFKKLEQSSSNLKLMQINKDVQPPDLNLNQIIVQYHSDIFTQYSQYQQSQDQLLADFIKGNPERNQQFQQFNPLKMPNPFTSKLQKLEELLTQIQ</sequence>
<feature type="compositionally biased region" description="Basic and acidic residues" evidence="1">
    <location>
        <begin position="13"/>
        <end position="38"/>
    </location>
</feature>
<dbReference type="OMA" id="QIIVQYH"/>
<evidence type="ECO:0000313" key="3">
    <source>
        <dbReference type="Proteomes" id="UP000688137"/>
    </source>
</evidence>